<accession>A0A365PC91</accession>
<dbReference type="Proteomes" id="UP000252187">
    <property type="component" value="Unassembled WGS sequence"/>
</dbReference>
<gene>
    <name evidence="1" type="ORF">DQ226_04015</name>
</gene>
<organism evidence="1 2">
    <name type="scientific">Dietzia maris</name>
    <dbReference type="NCBI Taxonomy" id="37915"/>
    <lineage>
        <taxon>Bacteria</taxon>
        <taxon>Bacillati</taxon>
        <taxon>Actinomycetota</taxon>
        <taxon>Actinomycetes</taxon>
        <taxon>Mycobacteriales</taxon>
        <taxon>Dietziaceae</taxon>
        <taxon>Dietzia</taxon>
    </lineage>
</organism>
<proteinExistence type="predicted"/>
<protein>
    <submittedName>
        <fullName evidence="1">Uncharacterized protein</fullName>
    </submittedName>
</protein>
<dbReference type="AlphaFoldDB" id="A0A365PC91"/>
<dbReference type="EMBL" id="QNTT01000007">
    <property type="protein sequence ID" value="RBA38797.1"/>
    <property type="molecule type" value="Genomic_DNA"/>
</dbReference>
<name>A0A365PC91_9ACTN</name>
<comment type="caution">
    <text evidence="1">The sequence shown here is derived from an EMBL/GenBank/DDBJ whole genome shotgun (WGS) entry which is preliminary data.</text>
</comment>
<evidence type="ECO:0000313" key="1">
    <source>
        <dbReference type="EMBL" id="RBA38797.1"/>
    </source>
</evidence>
<evidence type="ECO:0000313" key="2">
    <source>
        <dbReference type="Proteomes" id="UP000252187"/>
    </source>
</evidence>
<reference evidence="1 2" key="1">
    <citation type="submission" date="2018-06" db="EMBL/GenBank/DDBJ databases">
        <title>Whole genome sequencing of four bacterial strains from South Shetland trench revealing bio-synthetic gene clusters.</title>
        <authorList>
            <person name="Abdel-Mageed W.M."/>
            <person name="Lehri B."/>
            <person name="Jarmusch S.A."/>
            <person name="Miranda K."/>
            <person name="Goodfellow M."/>
            <person name="Jaspars M."/>
            <person name="Karlyshev A.V."/>
        </authorList>
    </citation>
    <scope>NUCLEOTIDE SEQUENCE [LARGE SCALE GENOMIC DNA]</scope>
    <source>
        <strain evidence="1 2">SST1</strain>
    </source>
</reference>
<sequence>MPVTLSPLPSVDSASYQGPHEPSGFWARRVATAAGLCPFHVTPAIENGVSEVTWRTVVPPEAMSVSTPTAGGASASGTSVSAVGRALPAVVAMSSPDWTTWSAPCTARGVTTDAATATARARVRRRPLTYRGRRRVLKGFSRSDVCVPKLLTCGAQLPGGRTGARPLGRM</sequence>